<gene>
    <name evidence="3" type="ORF">ASEP1449_LOCUS6030</name>
</gene>
<sequence length="350" mass="38454">MMHYAFVLTLLLASAENGIAFSSPFQRFAFSSSMTTRQDSVSLTPDTLTVCHMSESSQPETAVKMTKKDVTDSLNIPTNFPEMVSQAARAMNEAYDAGITRQTIRVMLPRDPSSADLGLYFESDAKLDTQNLILVPPDETWQGGIMQLYRAALPTCEEILRKFSKAPGGVPPRVVEDRSVDASGVDGVGLLMTESTDPADDVSCFIQPTQETIDAIENISNQAGKRLVAQLNPQWRNIDDALDSASKQDGFMGKFAAFLGGKGNSLRRLEELGFTDTFILEGYVCKGGNILLMKRFDSDWGVFAENDSADNFIRVGTIEVRPTYQEVDKMLDDNGISLKYARDIGLAPKL</sequence>
<dbReference type="Pfam" id="PF09353">
    <property type="entry name" value="DUF1995"/>
    <property type="match status" value="1"/>
</dbReference>
<accession>A0A7S2UDI3</accession>
<evidence type="ECO:0000259" key="2">
    <source>
        <dbReference type="Pfam" id="PF09353"/>
    </source>
</evidence>
<evidence type="ECO:0000313" key="3">
    <source>
        <dbReference type="EMBL" id="CAD9814205.1"/>
    </source>
</evidence>
<reference evidence="3" key="1">
    <citation type="submission" date="2021-01" db="EMBL/GenBank/DDBJ databases">
        <authorList>
            <person name="Corre E."/>
            <person name="Pelletier E."/>
            <person name="Niang G."/>
            <person name="Scheremetjew M."/>
            <person name="Finn R."/>
            <person name="Kale V."/>
            <person name="Holt S."/>
            <person name="Cochrane G."/>
            <person name="Meng A."/>
            <person name="Brown T."/>
            <person name="Cohen L."/>
        </authorList>
    </citation>
    <scope>NUCLEOTIDE SEQUENCE</scope>
    <source>
        <strain evidence="3">CCMP2084</strain>
    </source>
</reference>
<protein>
    <recommendedName>
        <fullName evidence="2">DUF1995 domain-containing protein</fullName>
    </recommendedName>
</protein>
<evidence type="ECO:0000256" key="1">
    <source>
        <dbReference type="SAM" id="SignalP"/>
    </source>
</evidence>
<organism evidence="3">
    <name type="scientific">Attheya septentrionalis</name>
    <dbReference type="NCBI Taxonomy" id="420275"/>
    <lineage>
        <taxon>Eukaryota</taxon>
        <taxon>Sar</taxon>
        <taxon>Stramenopiles</taxon>
        <taxon>Ochrophyta</taxon>
        <taxon>Bacillariophyta</taxon>
        <taxon>Coscinodiscophyceae</taxon>
        <taxon>Chaetocerotophycidae</taxon>
        <taxon>Chaetocerotales</taxon>
        <taxon>Attheyaceae</taxon>
        <taxon>Attheya</taxon>
    </lineage>
</organism>
<dbReference type="PANTHER" id="PTHR35509:SF4">
    <property type="entry name" value="DUF1995 DOMAIN-CONTAINING PROTEIN"/>
    <property type="match status" value="1"/>
</dbReference>
<name>A0A7S2UDI3_9STRA</name>
<keyword evidence="1" id="KW-0732">Signal</keyword>
<feature type="domain" description="DUF1995" evidence="2">
    <location>
        <begin position="77"/>
        <end position="328"/>
    </location>
</feature>
<dbReference type="EMBL" id="HBHQ01008940">
    <property type="protein sequence ID" value="CAD9814205.1"/>
    <property type="molecule type" value="Transcribed_RNA"/>
</dbReference>
<dbReference type="AlphaFoldDB" id="A0A7S2UDI3"/>
<dbReference type="PANTHER" id="PTHR35509">
    <property type="entry name" value="DOMAIN PROTEIN, PUTATIVE (DUF1995)-RELATED"/>
    <property type="match status" value="1"/>
</dbReference>
<feature type="chain" id="PRO_5031405172" description="DUF1995 domain-containing protein" evidence="1">
    <location>
        <begin position="21"/>
        <end position="350"/>
    </location>
</feature>
<dbReference type="InterPro" id="IPR053021">
    <property type="entry name" value="Chloroplast_ADK"/>
</dbReference>
<proteinExistence type="predicted"/>
<feature type="signal peptide" evidence="1">
    <location>
        <begin position="1"/>
        <end position="20"/>
    </location>
</feature>
<dbReference type="InterPro" id="IPR018962">
    <property type="entry name" value="DUF1995"/>
</dbReference>